<dbReference type="CDD" id="cd00364">
    <property type="entry name" value="Ribosomal_uS17"/>
    <property type="match status" value="1"/>
</dbReference>
<evidence type="ECO:0000256" key="2">
    <source>
        <dbReference type="ARBA" id="ARBA00022980"/>
    </source>
</evidence>
<evidence type="ECO:0000313" key="5">
    <source>
        <dbReference type="EMBL" id="KAF2772593.1"/>
    </source>
</evidence>
<dbReference type="Proteomes" id="UP000799436">
    <property type="component" value="Unassembled WGS sequence"/>
</dbReference>
<proteinExistence type="inferred from homology"/>
<dbReference type="EMBL" id="ML995814">
    <property type="protein sequence ID" value="KAF2772593.1"/>
    <property type="molecule type" value="Genomic_DNA"/>
</dbReference>
<evidence type="ECO:0000256" key="4">
    <source>
        <dbReference type="SAM" id="MobiDB-lite"/>
    </source>
</evidence>
<accession>A0A6G1LI07</accession>
<dbReference type="GO" id="GO:0003735">
    <property type="term" value="F:structural constituent of ribosome"/>
    <property type="evidence" value="ECO:0007669"/>
    <property type="project" value="InterPro"/>
</dbReference>
<evidence type="ECO:0000313" key="6">
    <source>
        <dbReference type="Proteomes" id="UP000799436"/>
    </source>
</evidence>
<dbReference type="InterPro" id="IPR000266">
    <property type="entry name" value="Ribosomal_uS17"/>
</dbReference>
<sequence>MTRPAIDQTSRSQGGVQNASLYNAYNHPELKPELRLNKITGTVQGPADYETELILARPVGHSIPLQLLQHLSDESAQLLPVEEQEVRGRLGPAPKSNTGVVVSAGKMDRTVKVRMVGKKWNNKVKKHFDTHTDYLVHDPNNSLLAGDVVVIDRLRCSKEVYHIVTKLHAPFGTPAHERPPIPTPDQRLANWKKERFAKIQRRALRRAAARGDEKAINELKVLGLDPGAGVEAGEGRNEDLQEGVGKERTPSKGAILGSQGQKLPEGVLPGGEQAVGKINERAKHNKEMAMKLDAKAEDNLLEAKEKAEALEKKGVSADPLSGTTLERGRLD</sequence>
<evidence type="ECO:0000256" key="1">
    <source>
        <dbReference type="ARBA" id="ARBA00010254"/>
    </source>
</evidence>
<organism evidence="5 6">
    <name type="scientific">Teratosphaeria nubilosa</name>
    <dbReference type="NCBI Taxonomy" id="161662"/>
    <lineage>
        <taxon>Eukaryota</taxon>
        <taxon>Fungi</taxon>
        <taxon>Dikarya</taxon>
        <taxon>Ascomycota</taxon>
        <taxon>Pezizomycotina</taxon>
        <taxon>Dothideomycetes</taxon>
        <taxon>Dothideomycetidae</taxon>
        <taxon>Mycosphaerellales</taxon>
        <taxon>Teratosphaeriaceae</taxon>
        <taxon>Teratosphaeria</taxon>
    </lineage>
</organism>
<keyword evidence="6" id="KW-1185">Reference proteome</keyword>
<feature type="compositionally biased region" description="Basic and acidic residues" evidence="4">
    <location>
        <begin position="233"/>
        <end position="250"/>
    </location>
</feature>
<evidence type="ECO:0000256" key="3">
    <source>
        <dbReference type="ARBA" id="ARBA00023274"/>
    </source>
</evidence>
<reference evidence="5" key="1">
    <citation type="journal article" date="2020" name="Stud. Mycol.">
        <title>101 Dothideomycetes genomes: a test case for predicting lifestyles and emergence of pathogens.</title>
        <authorList>
            <person name="Haridas S."/>
            <person name="Albert R."/>
            <person name="Binder M."/>
            <person name="Bloem J."/>
            <person name="Labutti K."/>
            <person name="Salamov A."/>
            <person name="Andreopoulos B."/>
            <person name="Baker S."/>
            <person name="Barry K."/>
            <person name="Bills G."/>
            <person name="Bluhm B."/>
            <person name="Cannon C."/>
            <person name="Castanera R."/>
            <person name="Culley D."/>
            <person name="Daum C."/>
            <person name="Ezra D."/>
            <person name="Gonzalez J."/>
            <person name="Henrissat B."/>
            <person name="Kuo A."/>
            <person name="Liang C."/>
            <person name="Lipzen A."/>
            <person name="Lutzoni F."/>
            <person name="Magnuson J."/>
            <person name="Mondo S."/>
            <person name="Nolan M."/>
            <person name="Ohm R."/>
            <person name="Pangilinan J."/>
            <person name="Park H.-J."/>
            <person name="Ramirez L."/>
            <person name="Alfaro M."/>
            <person name="Sun H."/>
            <person name="Tritt A."/>
            <person name="Yoshinaga Y."/>
            <person name="Zwiers L.-H."/>
            <person name="Turgeon B."/>
            <person name="Goodwin S."/>
            <person name="Spatafora J."/>
            <person name="Crous P."/>
            <person name="Grigoriev I."/>
        </authorList>
    </citation>
    <scope>NUCLEOTIDE SEQUENCE</scope>
    <source>
        <strain evidence="5">CBS 116005</strain>
    </source>
</reference>
<dbReference type="OrthoDB" id="274752at2759"/>
<feature type="region of interest" description="Disordered" evidence="4">
    <location>
        <begin position="308"/>
        <end position="331"/>
    </location>
</feature>
<keyword evidence="2" id="KW-0689">Ribosomal protein</keyword>
<dbReference type="GO" id="GO:0005840">
    <property type="term" value="C:ribosome"/>
    <property type="evidence" value="ECO:0007669"/>
    <property type="project" value="UniProtKB-KW"/>
</dbReference>
<dbReference type="Pfam" id="PF00366">
    <property type="entry name" value="Ribosomal_S17"/>
    <property type="match status" value="1"/>
</dbReference>
<gene>
    <name evidence="5" type="ORF">EJ03DRAFT_266722</name>
</gene>
<dbReference type="GO" id="GO:0006412">
    <property type="term" value="P:translation"/>
    <property type="evidence" value="ECO:0007669"/>
    <property type="project" value="InterPro"/>
</dbReference>
<dbReference type="Gene3D" id="2.40.50.140">
    <property type="entry name" value="Nucleic acid-binding proteins"/>
    <property type="match status" value="1"/>
</dbReference>
<dbReference type="GO" id="GO:1990904">
    <property type="term" value="C:ribonucleoprotein complex"/>
    <property type="evidence" value="ECO:0007669"/>
    <property type="project" value="UniProtKB-KW"/>
</dbReference>
<comment type="similarity">
    <text evidence="1">Belongs to the universal ribosomal protein uS17 family.</text>
</comment>
<name>A0A6G1LI07_9PEZI</name>
<feature type="region of interest" description="Disordered" evidence="4">
    <location>
        <begin position="226"/>
        <end position="272"/>
    </location>
</feature>
<dbReference type="SUPFAM" id="SSF50249">
    <property type="entry name" value="Nucleic acid-binding proteins"/>
    <property type="match status" value="1"/>
</dbReference>
<dbReference type="InterPro" id="IPR012340">
    <property type="entry name" value="NA-bd_OB-fold"/>
</dbReference>
<keyword evidence="3" id="KW-0687">Ribonucleoprotein</keyword>
<protein>
    <submittedName>
        <fullName evidence="5">Nucleic acid-binding protein</fullName>
    </submittedName>
</protein>
<dbReference type="AlphaFoldDB" id="A0A6G1LI07"/>